<evidence type="ECO:0000313" key="4">
    <source>
        <dbReference type="Proteomes" id="UP001596527"/>
    </source>
</evidence>
<feature type="transmembrane region" description="Helical" evidence="2">
    <location>
        <begin position="63"/>
        <end position="84"/>
    </location>
</feature>
<keyword evidence="2" id="KW-0472">Membrane</keyword>
<evidence type="ECO:0000256" key="1">
    <source>
        <dbReference type="SAM" id="MobiDB-lite"/>
    </source>
</evidence>
<keyword evidence="2" id="KW-0812">Transmembrane</keyword>
<keyword evidence="2" id="KW-1133">Transmembrane helix</keyword>
<keyword evidence="4" id="KW-1185">Reference proteome</keyword>
<name>A0ABW2SPH6_9ACTO</name>
<feature type="region of interest" description="Disordered" evidence="1">
    <location>
        <begin position="120"/>
        <end position="163"/>
    </location>
</feature>
<evidence type="ECO:0000313" key="3">
    <source>
        <dbReference type="EMBL" id="MFC7581396.1"/>
    </source>
</evidence>
<feature type="compositionally biased region" description="Low complexity" evidence="1">
    <location>
        <begin position="17"/>
        <end position="33"/>
    </location>
</feature>
<accession>A0ABW2SPH6</accession>
<comment type="caution">
    <text evidence="3">The sequence shown here is derived from an EMBL/GenBank/DDBJ whole genome shotgun (WGS) entry which is preliminary data.</text>
</comment>
<feature type="compositionally biased region" description="Basic and acidic residues" evidence="1">
    <location>
        <begin position="133"/>
        <end position="160"/>
    </location>
</feature>
<evidence type="ECO:0000256" key="2">
    <source>
        <dbReference type="SAM" id="Phobius"/>
    </source>
</evidence>
<reference evidence="4" key="1">
    <citation type="journal article" date="2019" name="Int. J. Syst. Evol. Microbiol.">
        <title>The Global Catalogue of Microorganisms (GCM) 10K type strain sequencing project: providing services to taxonomists for standard genome sequencing and annotation.</title>
        <authorList>
            <consortium name="The Broad Institute Genomics Platform"/>
            <consortium name="The Broad Institute Genome Sequencing Center for Infectious Disease"/>
            <person name="Wu L."/>
            <person name="Ma J."/>
        </authorList>
    </citation>
    <scope>NUCLEOTIDE SEQUENCE [LARGE SCALE GENOMIC DNA]</scope>
    <source>
        <strain evidence="4">CCUG 56698</strain>
    </source>
</reference>
<protein>
    <submittedName>
        <fullName evidence="3">Uncharacterized protein</fullName>
    </submittedName>
</protein>
<dbReference type="Proteomes" id="UP001596527">
    <property type="component" value="Unassembled WGS sequence"/>
</dbReference>
<dbReference type="RefSeq" id="WP_380974677.1">
    <property type="nucleotide sequence ID" value="NZ_JBHTEF010000001.1"/>
</dbReference>
<gene>
    <name evidence="3" type="ORF">ACFQWG_09350</name>
</gene>
<sequence length="245" mass="25548">MSPNNPEHAFMPPQPGEDPAADAQPGAGPADGETATLSEPGLPETTAQTDETPDKATRKPSPMVVGLIAVGVLAVAGWGAFGVAMSRAESAESSLASTLDTLTTTTAELKTAKNSLAAVTSDRDDLQSQVDQIEDREQAAKKREDDVRAREDAVKKREDAATAAEQRVADNTFGSGTYQVGADIEPGTYRTDGGSFCYWARLSGGGGTLDDIIANNNVEGPATVSIDASDWGFENRGCGKWTKVG</sequence>
<dbReference type="EMBL" id="JBHTEF010000001">
    <property type="protein sequence ID" value="MFC7581396.1"/>
    <property type="molecule type" value="Genomic_DNA"/>
</dbReference>
<organism evidence="3 4">
    <name type="scientific">Schaalia naturae</name>
    <dbReference type="NCBI Taxonomy" id="635203"/>
    <lineage>
        <taxon>Bacteria</taxon>
        <taxon>Bacillati</taxon>
        <taxon>Actinomycetota</taxon>
        <taxon>Actinomycetes</taxon>
        <taxon>Actinomycetales</taxon>
        <taxon>Actinomycetaceae</taxon>
        <taxon>Schaalia</taxon>
    </lineage>
</organism>
<feature type="region of interest" description="Disordered" evidence="1">
    <location>
        <begin position="1"/>
        <end position="59"/>
    </location>
</feature>
<proteinExistence type="predicted"/>